<dbReference type="KEGG" id="rop:ROP_01780"/>
<protein>
    <submittedName>
        <fullName evidence="1">Uncharacterized protein</fullName>
    </submittedName>
</protein>
<sequence length="58" mass="6160">MCSVGVALDQDVTARGGPPRRMPVVVSSRNHSRWDVARPGVMGADQVAALRVAVLAYL</sequence>
<proteinExistence type="predicted"/>
<name>C1ASH6_RHOOB</name>
<dbReference type="EMBL" id="AP011115">
    <property type="protein sequence ID" value="BAH48425.1"/>
    <property type="molecule type" value="Genomic_DNA"/>
</dbReference>
<dbReference type="AlphaFoldDB" id="C1ASH6"/>
<gene>
    <name evidence="1" type="ordered locus">ROP_01780</name>
</gene>
<evidence type="ECO:0000313" key="2">
    <source>
        <dbReference type="Proteomes" id="UP000002212"/>
    </source>
</evidence>
<accession>C1ASH6</accession>
<dbReference type="PATRIC" id="fig|632772.20.peg.210"/>
<dbReference type="RefSeq" id="WP_012687434.1">
    <property type="nucleotide sequence ID" value="NC_012522.1"/>
</dbReference>
<evidence type="ECO:0000313" key="1">
    <source>
        <dbReference type="EMBL" id="BAH48425.1"/>
    </source>
</evidence>
<dbReference type="Proteomes" id="UP000002212">
    <property type="component" value="Chromosome"/>
</dbReference>
<reference evidence="1 2" key="1">
    <citation type="submission" date="2009-03" db="EMBL/GenBank/DDBJ databases">
        <title>Comparison of the complete genome sequences of Rhodococcus erythropolis PR4 and Rhodococcus opacus B4.</title>
        <authorList>
            <person name="Takarada H."/>
            <person name="Sekine M."/>
            <person name="Hosoyama A."/>
            <person name="Yamada R."/>
            <person name="Fujisawa T."/>
            <person name="Omata S."/>
            <person name="Shimizu A."/>
            <person name="Tsukatani N."/>
            <person name="Tanikawa S."/>
            <person name="Fujita N."/>
            <person name="Harayama S."/>
        </authorList>
    </citation>
    <scope>NUCLEOTIDE SEQUENCE [LARGE SCALE GENOMIC DNA]</scope>
    <source>
        <strain evidence="1 2">B4</strain>
    </source>
</reference>
<organism evidence="1 2">
    <name type="scientific">Rhodococcus opacus (strain B4)</name>
    <dbReference type="NCBI Taxonomy" id="632772"/>
    <lineage>
        <taxon>Bacteria</taxon>
        <taxon>Bacillati</taxon>
        <taxon>Actinomycetota</taxon>
        <taxon>Actinomycetes</taxon>
        <taxon>Mycobacteriales</taxon>
        <taxon>Nocardiaceae</taxon>
        <taxon>Rhodococcus</taxon>
    </lineage>
</organism>
<dbReference type="HOGENOM" id="CLU_2976347_0_0_11"/>